<dbReference type="GO" id="GO:0003924">
    <property type="term" value="F:GTPase activity"/>
    <property type="evidence" value="ECO:0007669"/>
    <property type="project" value="InterPro"/>
</dbReference>
<dbReference type="PANTHER" id="PTHR10751">
    <property type="entry name" value="GUANYLATE BINDING PROTEIN"/>
    <property type="match status" value="1"/>
</dbReference>
<dbReference type="SUPFAM" id="SSF48340">
    <property type="entry name" value="Interferon-induced guanylate-binding protein 1 (GBP1), C-terminal domain"/>
    <property type="match status" value="1"/>
</dbReference>
<dbReference type="EMBL" id="BTRK01000005">
    <property type="protein sequence ID" value="GMR55441.1"/>
    <property type="molecule type" value="Genomic_DNA"/>
</dbReference>
<accession>A0AAN5I9Y7</accession>
<evidence type="ECO:0000313" key="4">
    <source>
        <dbReference type="EMBL" id="GMR55441.1"/>
    </source>
</evidence>
<evidence type="ECO:0000256" key="2">
    <source>
        <dbReference type="SAM" id="MobiDB-lite"/>
    </source>
</evidence>
<protein>
    <recommendedName>
        <fullName evidence="3">Guanylate-binding protein N-terminal domain-containing protein</fullName>
    </recommendedName>
</protein>
<dbReference type="GO" id="GO:0005525">
    <property type="term" value="F:GTP binding"/>
    <property type="evidence" value="ECO:0007669"/>
    <property type="project" value="InterPro"/>
</dbReference>
<dbReference type="Proteomes" id="UP001328107">
    <property type="component" value="Unassembled WGS sequence"/>
</dbReference>
<keyword evidence="5" id="KW-1185">Reference proteome</keyword>
<feature type="domain" description="Guanylate-binding protein N-terminal" evidence="3">
    <location>
        <begin position="8"/>
        <end position="89"/>
    </location>
</feature>
<name>A0AAN5I9Y7_9BILA</name>
<dbReference type="Gene3D" id="3.40.50.300">
    <property type="entry name" value="P-loop containing nucleotide triphosphate hydrolases"/>
    <property type="match status" value="1"/>
</dbReference>
<dbReference type="Gene3D" id="1.20.58.420">
    <property type="entry name" value="AHSP"/>
    <property type="match status" value="1"/>
</dbReference>
<dbReference type="InterPro" id="IPR015894">
    <property type="entry name" value="Guanylate-bd_N"/>
</dbReference>
<gene>
    <name evidence="4" type="ORF">PMAYCL1PPCAC_25636</name>
</gene>
<feature type="region of interest" description="Disordered" evidence="2">
    <location>
        <begin position="228"/>
        <end position="259"/>
    </location>
</feature>
<evidence type="ECO:0000256" key="1">
    <source>
        <dbReference type="ARBA" id="ARBA00022801"/>
    </source>
</evidence>
<dbReference type="AlphaFoldDB" id="A0AAN5I9Y7"/>
<sequence length="259" mass="30050">RDWQNGDDFGFEAGRRHLDELMMAQASADESMQNFRRDIQWSFTDIKCALLPSPGSKICRGSEGNVTVNDMDPEFQVQLGKLVPHLIGNLLRPKEIGGKQITGAEFLDFFKTYAKIFASGVVPEPKSIFDATVEATHQSALKTSLDHFDSAMKSNFATLGEREFFEEHTMRNMHEEILSNSVKIFNETKKMGNLPKYLDFLKDESKARFEEGYLKDNRNRMTIELTRREKEEAERLRIEQEQRAKEEMERQEREKEALR</sequence>
<keyword evidence="1" id="KW-0378">Hydrolase</keyword>
<feature type="non-terminal residue" evidence="4">
    <location>
        <position position="1"/>
    </location>
</feature>
<dbReference type="InterPro" id="IPR036543">
    <property type="entry name" value="Guanylate-bd_C_sf"/>
</dbReference>
<dbReference type="InterPro" id="IPR027417">
    <property type="entry name" value="P-loop_NTPase"/>
</dbReference>
<reference evidence="5" key="1">
    <citation type="submission" date="2022-10" db="EMBL/GenBank/DDBJ databases">
        <title>Genome assembly of Pristionchus species.</title>
        <authorList>
            <person name="Yoshida K."/>
            <person name="Sommer R.J."/>
        </authorList>
    </citation>
    <scope>NUCLEOTIDE SEQUENCE [LARGE SCALE GENOMIC DNA]</scope>
    <source>
        <strain evidence="5">RS5460</strain>
    </source>
</reference>
<evidence type="ECO:0000259" key="3">
    <source>
        <dbReference type="Pfam" id="PF02263"/>
    </source>
</evidence>
<evidence type="ECO:0000313" key="5">
    <source>
        <dbReference type="Proteomes" id="UP001328107"/>
    </source>
</evidence>
<comment type="caution">
    <text evidence="4">The sequence shown here is derived from an EMBL/GenBank/DDBJ whole genome shotgun (WGS) entry which is preliminary data.</text>
</comment>
<proteinExistence type="predicted"/>
<organism evidence="4 5">
    <name type="scientific">Pristionchus mayeri</name>
    <dbReference type="NCBI Taxonomy" id="1317129"/>
    <lineage>
        <taxon>Eukaryota</taxon>
        <taxon>Metazoa</taxon>
        <taxon>Ecdysozoa</taxon>
        <taxon>Nematoda</taxon>
        <taxon>Chromadorea</taxon>
        <taxon>Rhabditida</taxon>
        <taxon>Rhabditina</taxon>
        <taxon>Diplogasteromorpha</taxon>
        <taxon>Diplogasteroidea</taxon>
        <taxon>Neodiplogasteridae</taxon>
        <taxon>Pristionchus</taxon>
    </lineage>
</organism>
<dbReference type="Pfam" id="PF02263">
    <property type="entry name" value="GBP"/>
    <property type="match status" value="1"/>
</dbReference>
<feature type="non-terminal residue" evidence="4">
    <location>
        <position position="259"/>
    </location>
</feature>